<dbReference type="Proteomes" id="UP000886501">
    <property type="component" value="Unassembled WGS sequence"/>
</dbReference>
<keyword evidence="2" id="KW-1185">Reference proteome</keyword>
<reference evidence="1" key="2">
    <citation type="journal article" date="2020" name="Nat. Commun.">
        <title>Large-scale genome sequencing of mycorrhizal fungi provides insights into the early evolution of symbiotic traits.</title>
        <authorList>
            <person name="Miyauchi S."/>
            <person name="Kiss E."/>
            <person name="Kuo A."/>
            <person name="Drula E."/>
            <person name="Kohler A."/>
            <person name="Sanchez-Garcia M."/>
            <person name="Morin E."/>
            <person name="Andreopoulos B."/>
            <person name="Barry K.W."/>
            <person name="Bonito G."/>
            <person name="Buee M."/>
            <person name="Carver A."/>
            <person name="Chen C."/>
            <person name="Cichocki N."/>
            <person name="Clum A."/>
            <person name="Culley D."/>
            <person name="Crous P.W."/>
            <person name="Fauchery L."/>
            <person name="Girlanda M."/>
            <person name="Hayes R.D."/>
            <person name="Keri Z."/>
            <person name="LaButti K."/>
            <person name="Lipzen A."/>
            <person name="Lombard V."/>
            <person name="Magnuson J."/>
            <person name="Maillard F."/>
            <person name="Murat C."/>
            <person name="Nolan M."/>
            <person name="Ohm R.A."/>
            <person name="Pangilinan J."/>
            <person name="Pereira M.F."/>
            <person name="Perotto S."/>
            <person name="Peter M."/>
            <person name="Pfister S."/>
            <person name="Riley R."/>
            <person name="Sitrit Y."/>
            <person name="Stielow J.B."/>
            <person name="Szollosi G."/>
            <person name="Zifcakova L."/>
            <person name="Stursova M."/>
            <person name="Spatafora J.W."/>
            <person name="Tedersoo L."/>
            <person name="Vaario L.M."/>
            <person name="Yamada A."/>
            <person name="Yan M."/>
            <person name="Wang P."/>
            <person name="Xu J."/>
            <person name="Bruns T."/>
            <person name="Baldrian P."/>
            <person name="Vilgalys R."/>
            <person name="Dunand C."/>
            <person name="Henrissat B."/>
            <person name="Grigoriev I.V."/>
            <person name="Hibbett D."/>
            <person name="Nagy L.G."/>
            <person name="Martin F.M."/>
        </authorList>
    </citation>
    <scope>NUCLEOTIDE SEQUENCE</scope>
    <source>
        <strain evidence="1">P2</strain>
    </source>
</reference>
<gene>
    <name evidence="1" type="ORF">BDM02DRAFT_1851319</name>
</gene>
<name>A0ACB6ZI09_THEGA</name>
<evidence type="ECO:0000313" key="2">
    <source>
        <dbReference type="Proteomes" id="UP000886501"/>
    </source>
</evidence>
<comment type="caution">
    <text evidence="1">The sequence shown here is derived from an EMBL/GenBank/DDBJ whole genome shotgun (WGS) entry which is preliminary data.</text>
</comment>
<accession>A0ACB6ZI09</accession>
<organism evidence="1 2">
    <name type="scientific">Thelephora ganbajun</name>
    <name type="common">Ganba fungus</name>
    <dbReference type="NCBI Taxonomy" id="370292"/>
    <lineage>
        <taxon>Eukaryota</taxon>
        <taxon>Fungi</taxon>
        <taxon>Dikarya</taxon>
        <taxon>Basidiomycota</taxon>
        <taxon>Agaricomycotina</taxon>
        <taxon>Agaricomycetes</taxon>
        <taxon>Thelephorales</taxon>
        <taxon>Thelephoraceae</taxon>
        <taxon>Thelephora</taxon>
    </lineage>
</organism>
<sequence>MQPTRVPPLRLATTRSQGVFQGGLSCNTGHYAKRRGHNERCYTGGRNRYTVVVGFQVLD</sequence>
<dbReference type="EMBL" id="MU117998">
    <property type="protein sequence ID" value="KAF9649420.1"/>
    <property type="molecule type" value="Genomic_DNA"/>
</dbReference>
<reference evidence="1" key="1">
    <citation type="submission" date="2019-10" db="EMBL/GenBank/DDBJ databases">
        <authorList>
            <consortium name="DOE Joint Genome Institute"/>
            <person name="Kuo A."/>
            <person name="Miyauchi S."/>
            <person name="Kiss E."/>
            <person name="Drula E."/>
            <person name="Kohler A."/>
            <person name="Sanchez-Garcia M."/>
            <person name="Andreopoulos B."/>
            <person name="Barry K.W."/>
            <person name="Bonito G."/>
            <person name="Buee M."/>
            <person name="Carver A."/>
            <person name="Chen C."/>
            <person name="Cichocki N."/>
            <person name="Clum A."/>
            <person name="Culley D."/>
            <person name="Crous P.W."/>
            <person name="Fauchery L."/>
            <person name="Girlanda M."/>
            <person name="Hayes R."/>
            <person name="Keri Z."/>
            <person name="Labutti K."/>
            <person name="Lipzen A."/>
            <person name="Lombard V."/>
            <person name="Magnuson J."/>
            <person name="Maillard F."/>
            <person name="Morin E."/>
            <person name="Murat C."/>
            <person name="Nolan M."/>
            <person name="Ohm R."/>
            <person name="Pangilinan J."/>
            <person name="Pereira M."/>
            <person name="Perotto S."/>
            <person name="Peter M."/>
            <person name="Riley R."/>
            <person name="Sitrit Y."/>
            <person name="Stielow B."/>
            <person name="Szollosi G."/>
            <person name="Zifcakova L."/>
            <person name="Stursova M."/>
            <person name="Spatafora J.W."/>
            <person name="Tedersoo L."/>
            <person name="Vaario L.-M."/>
            <person name="Yamada A."/>
            <person name="Yan M."/>
            <person name="Wang P."/>
            <person name="Xu J."/>
            <person name="Bruns T."/>
            <person name="Baldrian P."/>
            <person name="Vilgalys R."/>
            <person name="Henrissat B."/>
            <person name="Grigoriev I.V."/>
            <person name="Hibbett D."/>
            <person name="Nagy L.G."/>
            <person name="Martin F.M."/>
        </authorList>
    </citation>
    <scope>NUCLEOTIDE SEQUENCE</scope>
    <source>
        <strain evidence="1">P2</strain>
    </source>
</reference>
<evidence type="ECO:0000313" key="1">
    <source>
        <dbReference type="EMBL" id="KAF9649420.1"/>
    </source>
</evidence>
<protein>
    <submittedName>
        <fullName evidence="1">Uncharacterized protein</fullName>
    </submittedName>
</protein>
<proteinExistence type="predicted"/>